<gene>
    <name evidence="1" type="ORF">H4K34_11200</name>
    <name evidence="2" type="ORF">H4K34_11415</name>
</gene>
<evidence type="ECO:0000313" key="2">
    <source>
        <dbReference type="EMBL" id="QNR22987.1"/>
    </source>
</evidence>
<protein>
    <submittedName>
        <fullName evidence="1">Uncharacterized protein</fullName>
    </submittedName>
</protein>
<dbReference type="EMBL" id="CP060139">
    <property type="protein sequence ID" value="QNR22944.1"/>
    <property type="molecule type" value="Genomic_DNA"/>
</dbReference>
<name>A0A7H0VB46_9FLAO</name>
<dbReference type="AlphaFoldDB" id="A0A7H0VB46"/>
<evidence type="ECO:0000313" key="3">
    <source>
        <dbReference type="Proteomes" id="UP000516305"/>
    </source>
</evidence>
<dbReference type="KEGG" id="chyd:H4K34_11200"/>
<dbReference type="EMBL" id="CP060139">
    <property type="protein sequence ID" value="QNR22987.1"/>
    <property type="molecule type" value="Genomic_DNA"/>
</dbReference>
<evidence type="ECO:0000313" key="1">
    <source>
        <dbReference type="EMBL" id="QNR22944.1"/>
    </source>
</evidence>
<dbReference type="Proteomes" id="UP000516305">
    <property type="component" value="Chromosome"/>
</dbReference>
<sequence>MTLAFSQQINGEPTHFVEKIWASLPKLEVYSDDWIQYSKFDALRTYPPKNHTIREDKSDRWHAGRDIHFVINNRTPERKQFAPVVKCRSVQKIVIKHLKILQRGGNKLEKATVWIDGGSSECFWINGEIKNCAFTIENLARNDGFETVEAFFNYFNKDFKGKIIHWTPLMY</sequence>
<dbReference type="KEGG" id="chyd:H4K34_11415"/>
<accession>A0A7H0VB46</accession>
<keyword evidence="3" id="KW-1185">Reference proteome</keyword>
<dbReference type="RefSeq" id="WP_210757513.1">
    <property type="nucleotide sequence ID" value="NZ_CP060139.1"/>
</dbReference>
<organism evidence="1 3">
    <name type="scientific">Croceimicrobium hydrocarbonivorans</name>
    <dbReference type="NCBI Taxonomy" id="2761580"/>
    <lineage>
        <taxon>Bacteria</taxon>
        <taxon>Pseudomonadati</taxon>
        <taxon>Bacteroidota</taxon>
        <taxon>Flavobacteriia</taxon>
        <taxon>Flavobacteriales</taxon>
        <taxon>Owenweeksiaceae</taxon>
        <taxon>Croceimicrobium</taxon>
    </lineage>
</organism>
<proteinExistence type="predicted"/>
<reference evidence="1 3" key="1">
    <citation type="submission" date="2020-08" db="EMBL/GenBank/DDBJ databases">
        <title>Croceimicrobium hydrocarbonivorans gen. nov., sp. nov., a novel marine bacterium isolated from a bacterial consortium that degrades polyethylene terephthalate.</title>
        <authorList>
            <person name="Liu R."/>
        </authorList>
    </citation>
    <scope>NUCLEOTIDE SEQUENCE [LARGE SCALE GENOMIC DNA]</scope>
    <source>
        <strain evidence="1 3">A20-9</strain>
    </source>
</reference>